<dbReference type="Proteomes" id="UP001597229">
    <property type="component" value="Unassembled WGS sequence"/>
</dbReference>
<gene>
    <name evidence="1" type="ORF">ACFQ3F_05565</name>
</gene>
<dbReference type="EMBL" id="JBHTLX010000007">
    <property type="protein sequence ID" value="MFD1247247.1"/>
    <property type="molecule type" value="Genomic_DNA"/>
</dbReference>
<name>A0ABW3VYH6_9ACTN</name>
<evidence type="ECO:0008006" key="3">
    <source>
        <dbReference type="Google" id="ProtNLM"/>
    </source>
</evidence>
<accession>A0ABW3VYH6</accession>
<comment type="caution">
    <text evidence="1">The sequence shown here is derived from an EMBL/GenBank/DDBJ whole genome shotgun (WGS) entry which is preliminary data.</text>
</comment>
<evidence type="ECO:0000313" key="2">
    <source>
        <dbReference type="Proteomes" id="UP001597229"/>
    </source>
</evidence>
<sequence>MNAPREDWQRQAAAGLAHLSVELMPAMELLYLDGLAAHLLGPEAPAPPYTIEQGTTIASLLLRAVNDAPAVGPDLAPDDDPRAADPGRRAVVGGAHRLAQRGGLGAHRLVARLLPAAVGELESHQDAPEAQVRSLYYYGLMAIASGPENQASAETSASVLATFHAWEARLGNGFIPPWRVPAGSGP</sequence>
<dbReference type="RefSeq" id="WP_367920488.1">
    <property type="nucleotide sequence ID" value="NZ_BAABAC010000032.1"/>
</dbReference>
<evidence type="ECO:0000313" key="1">
    <source>
        <dbReference type="EMBL" id="MFD1247247.1"/>
    </source>
</evidence>
<reference evidence="2" key="1">
    <citation type="journal article" date="2019" name="Int. J. Syst. Evol. Microbiol.">
        <title>The Global Catalogue of Microorganisms (GCM) 10K type strain sequencing project: providing services to taxonomists for standard genome sequencing and annotation.</title>
        <authorList>
            <consortium name="The Broad Institute Genomics Platform"/>
            <consortium name="The Broad Institute Genome Sequencing Center for Infectious Disease"/>
            <person name="Wu L."/>
            <person name="Ma J."/>
        </authorList>
    </citation>
    <scope>NUCLEOTIDE SEQUENCE [LARGE SCALE GENOMIC DNA]</scope>
    <source>
        <strain evidence="2">CCUG 52478</strain>
    </source>
</reference>
<proteinExistence type="predicted"/>
<keyword evidence="2" id="KW-1185">Reference proteome</keyword>
<organism evidence="1 2">
    <name type="scientific">Nocardioides ginsengisoli</name>
    <dbReference type="NCBI Taxonomy" id="363868"/>
    <lineage>
        <taxon>Bacteria</taxon>
        <taxon>Bacillati</taxon>
        <taxon>Actinomycetota</taxon>
        <taxon>Actinomycetes</taxon>
        <taxon>Propionibacteriales</taxon>
        <taxon>Nocardioidaceae</taxon>
        <taxon>Nocardioides</taxon>
    </lineage>
</organism>
<protein>
    <recommendedName>
        <fullName evidence="3">TetR family transcriptional regulator</fullName>
    </recommendedName>
</protein>